<dbReference type="AlphaFoldDB" id="A0A502CT39"/>
<dbReference type="PANTHER" id="PTHR36302">
    <property type="entry name" value="BLR7088 PROTEIN"/>
    <property type="match status" value="1"/>
</dbReference>
<dbReference type="InterPro" id="IPR036182">
    <property type="entry name" value="PCuAC_sf"/>
</dbReference>
<feature type="signal peptide" evidence="1">
    <location>
        <begin position="1"/>
        <end position="19"/>
    </location>
</feature>
<comment type="caution">
    <text evidence="2">The sequence shown here is derived from an EMBL/GenBank/DDBJ whole genome shotgun (WGS) entry which is preliminary data.</text>
</comment>
<dbReference type="Proteomes" id="UP000318413">
    <property type="component" value="Unassembled WGS sequence"/>
</dbReference>
<evidence type="ECO:0000256" key="1">
    <source>
        <dbReference type="SAM" id="SignalP"/>
    </source>
</evidence>
<feature type="chain" id="PRO_5021260916" evidence="1">
    <location>
        <begin position="20"/>
        <end position="150"/>
    </location>
</feature>
<organism evidence="2 3">
    <name type="scientific">Sphingomonas oligophenolica</name>
    <dbReference type="NCBI Taxonomy" id="301154"/>
    <lineage>
        <taxon>Bacteria</taxon>
        <taxon>Pseudomonadati</taxon>
        <taxon>Pseudomonadota</taxon>
        <taxon>Alphaproteobacteria</taxon>
        <taxon>Sphingomonadales</taxon>
        <taxon>Sphingomonadaceae</taxon>
        <taxon>Sphingomonas</taxon>
    </lineage>
</organism>
<sequence length="150" mass="15594">MRTLLARSCLAGSAALWLAGCGGPQQVSVDHAWVRLSAIKTNPAAAYFTIHGGPQDRTLVAVSADAAVKAEMHETMKSDEGMSTMEPVAAVPVPAKTEVAFKPGGRHVMLFDVNPGIKPGSALTLTFTFANGERIVERAAVIAAGDPAPQ</sequence>
<dbReference type="Pfam" id="PF04314">
    <property type="entry name" value="PCuAC"/>
    <property type="match status" value="1"/>
</dbReference>
<name>A0A502CT39_9SPHN</name>
<keyword evidence="3" id="KW-1185">Reference proteome</keyword>
<dbReference type="Gene3D" id="2.60.40.1890">
    <property type="entry name" value="PCu(A)C copper chaperone"/>
    <property type="match status" value="1"/>
</dbReference>
<dbReference type="RefSeq" id="WP_140865868.1">
    <property type="nucleotide sequence ID" value="NZ_RCZK01000001.1"/>
</dbReference>
<evidence type="ECO:0000313" key="3">
    <source>
        <dbReference type="Proteomes" id="UP000318413"/>
    </source>
</evidence>
<dbReference type="OrthoDB" id="9796962at2"/>
<keyword evidence="1" id="KW-0732">Signal</keyword>
<dbReference type="SUPFAM" id="SSF110087">
    <property type="entry name" value="DR1885-like metal-binding protein"/>
    <property type="match status" value="1"/>
</dbReference>
<protein>
    <submittedName>
        <fullName evidence="2">Copper chaperone PCu(A)C</fullName>
    </submittedName>
</protein>
<reference evidence="2 3" key="1">
    <citation type="journal article" date="2019" name="Environ. Microbiol.">
        <title>Species interactions and distinct microbial communities in high Arctic permafrost affected cryosols are associated with the CH4 and CO2 gas fluxes.</title>
        <authorList>
            <person name="Altshuler I."/>
            <person name="Hamel J."/>
            <person name="Turney S."/>
            <person name="Magnuson E."/>
            <person name="Levesque R."/>
            <person name="Greer C."/>
            <person name="Whyte L.G."/>
        </authorList>
    </citation>
    <scope>NUCLEOTIDE SEQUENCE [LARGE SCALE GENOMIC DNA]</scope>
    <source>
        <strain evidence="2 3">S5.1</strain>
    </source>
</reference>
<dbReference type="EMBL" id="RCZK01000001">
    <property type="protein sequence ID" value="TPG15259.1"/>
    <property type="molecule type" value="Genomic_DNA"/>
</dbReference>
<dbReference type="InterPro" id="IPR007410">
    <property type="entry name" value="LpqE-like"/>
</dbReference>
<dbReference type="PROSITE" id="PS51257">
    <property type="entry name" value="PROKAR_LIPOPROTEIN"/>
    <property type="match status" value="1"/>
</dbReference>
<accession>A0A502CT39</accession>
<dbReference type="PANTHER" id="PTHR36302:SF1">
    <property type="entry name" value="COPPER CHAPERONE PCU(A)C"/>
    <property type="match status" value="1"/>
</dbReference>
<evidence type="ECO:0000313" key="2">
    <source>
        <dbReference type="EMBL" id="TPG15259.1"/>
    </source>
</evidence>
<dbReference type="InterPro" id="IPR058248">
    <property type="entry name" value="Lxx211020-like"/>
</dbReference>
<proteinExistence type="predicted"/>
<gene>
    <name evidence="2" type="ORF">EAH84_00025</name>
</gene>